<name>A0ABW1IYY1_9PSEU</name>
<evidence type="ECO:0000313" key="4">
    <source>
        <dbReference type="Proteomes" id="UP001596302"/>
    </source>
</evidence>
<dbReference type="Gene3D" id="1.10.260.40">
    <property type="entry name" value="lambda repressor-like DNA-binding domains"/>
    <property type="match status" value="1"/>
</dbReference>
<dbReference type="InterPro" id="IPR001387">
    <property type="entry name" value="Cro/C1-type_HTH"/>
</dbReference>
<sequence>MTAPDTQRGSSWAVWLQNRLDERSWRQAELVNRSGGTVTRAQVSRWLKGGHVPDIASIRDVCEVLGVPAVEGMIAAGHLSPEDLGVSVIERHREARDLSKRELLAELDRRIPDDEAEPAPPPISIPRISPEGLGVEGEDFAARRRPNRDDR</sequence>
<dbReference type="CDD" id="cd00093">
    <property type="entry name" value="HTH_XRE"/>
    <property type="match status" value="1"/>
</dbReference>
<dbReference type="InterPro" id="IPR010982">
    <property type="entry name" value="Lambda_DNA-bd_dom_sf"/>
</dbReference>
<dbReference type="EMBL" id="JBHSQW010000009">
    <property type="protein sequence ID" value="MFC5993517.1"/>
    <property type="molecule type" value="Genomic_DNA"/>
</dbReference>
<dbReference type="SUPFAM" id="SSF47413">
    <property type="entry name" value="lambda repressor-like DNA-binding domains"/>
    <property type="match status" value="1"/>
</dbReference>
<organism evidence="3 4">
    <name type="scientific">Pseudonocardia hispaniensis</name>
    <dbReference type="NCBI Taxonomy" id="904933"/>
    <lineage>
        <taxon>Bacteria</taxon>
        <taxon>Bacillati</taxon>
        <taxon>Actinomycetota</taxon>
        <taxon>Actinomycetes</taxon>
        <taxon>Pseudonocardiales</taxon>
        <taxon>Pseudonocardiaceae</taxon>
        <taxon>Pseudonocardia</taxon>
    </lineage>
</organism>
<comment type="caution">
    <text evidence="3">The sequence shown here is derived from an EMBL/GenBank/DDBJ whole genome shotgun (WGS) entry which is preliminary data.</text>
</comment>
<dbReference type="PROSITE" id="PS50943">
    <property type="entry name" value="HTH_CROC1"/>
    <property type="match status" value="1"/>
</dbReference>
<accession>A0ABW1IYY1</accession>
<dbReference type="SMART" id="SM00530">
    <property type="entry name" value="HTH_XRE"/>
    <property type="match status" value="1"/>
</dbReference>
<gene>
    <name evidence="3" type="ORF">ACFQE5_04715</name>
</gene>
<proteinExistence type="predicted"/>
<evidence type="ECO:0000259" key="2">
    <source>
        <dbReference type="PROSITE" id="PS50943"/>
    </source>
</evidence>
<feature type="region of interest" description="Disordered" evidence="1">
    <location>
        <begin position="108"/>
        <end position="151"/>
    </location>
</feature>
<dbReference type="Pfam" id="PF01381">
    <property type="entry name" value="HTH_3"/>
    <property type="match status" value="1"/>
</dbReference>
<dbReference type="Proteomes" id="UP001596302">
    <property type="component" value="Unassembled WGS sequence"/>
</dbReference>
<reference evidence="4" key="1">
    <citation type="journal article" date="2019" name="Int. J. Syst. Evol. Microbiol.">
        <title>The Global Catalogue of Microorganisms (GCM) 10K type strain sequencing project: providing services to taxonomists for standard genome sequencing and annotation.</title>
        <authorList>
            <consortium name="The Broad Institute Genomics Platform"/>
            <consortium name="The Broad Institute Genome Sequencing Center for Infectious Disease"/>
            <person name="Wu L."/>
            <person name="Ma J."/>
        </authorList>
    </citation>
    <scope>NUCLEOTIDE SEQUENCE [LARGE SCALE GENOMIC DNA]</scope>
    <source>
        <strain evidence="4">CCM 8391</strain>
    </source>
</reference>
<evidence type="ECO:0000256" key="1">
    <source>
        <dbReference type="SAM" id="MobiDB-lite"/>
    </source>
</evidence>
<feature type="domain" description="HTH cro/C1-type" evidence="2">
    <location>
        <begin position="16"/>
        <end position="72"/>
    </location>
</feature>
<protein>
    <submittedName>
        <fullName evidence="3">Helix-turn-helix domain-containing protein</fullName>
    </submittedName>
</protein>
<evidence type="ECO:0000313" key="3">
    <source>
        <dbReference type="EMBL" id="MFC5993517.1"/>
    </source>
</evidence>
<keyword evidence="4" id="KW-1185">Reference proteome</keyword>
<dbReference type="RefSeq" id="WP_379583156.1">
    <property type="nucleotide sequence ID" value="NZ_JBHSQW010000009.1"/>
</dbReference>